<dbReference type="AlphaFoldDB" id="A0A0F9VN88"/>
<sequence length="744" mass="83211">MRRFLPTIVILLLGTHFGISQESNDSKDSITLKTEVLNEVIVNGNTILGSKFEAKNRTGSANYISEKELQKFSYNDISRILRSVPGVNIYEEDGFGLRPNISLRGTSPERSAKINLMEDGVLIAPAPYSAPAAYYFPTIGRMQAVEILKGSSQVQYGPNTTGGAINMISTQIPDQFMGRATLSAGNFNSKNTQIVVGDSFKNFGFVSEYYNYNSDGFKNIDGGGNTGFDKSDYLAKFRINTDEGAKIYQSLHFKIQFSEETANETYLGLTDTDFNKNPYRRYRASSEDLMDSEHQQYQLTHLLKFSPAFAITTTGYVNKFKRNWYKLDDVNLGERVGINNVLSDPDTYAMEYNALLGNTDSTEDVFGIKANNRKYTSKGIQSIARMRWGADWLQSLELGIRYHEDEEDRYQWVDRYGFQNNELIRTTVGIKGADANRISNAKAIAAHTLYKLNLGRFTLTPGIRYENIVLGRINYGTNDGSRLGTDLSERENQVDVWIPGIGANYTFTDKLSIFGGVHKGFSPPGNTEGQDAERSINYELGTRFNYHGIQGEVIGYYNDYQNLLGSDLAASGGTGSLDQFNAGEVRVSGIEVLLNYNLLNNLSQKFRLPVTFTYTLTDTEFLSSFESDNDIFGEVTAGDEMPYIAKNQFNLNFGLMHKKFAVDLGARYIDAFRTQAGTATIPTNLRVDSNFVVDLSGRYFYNDHFTFSANIINLFDTTYAVSRVPAGLRPGHPFGINFSIAYGF</sequence>
<dbReference type="PANTHER" id="PTHR30442:SF0">
    <property type="entry name" value="FE(3+) DICITRATE TRANSPORT PROTEIN FECA"/>
    <property type="match status" value="1"/>
</dbReference>
<evidence type="ECO:0000259" key="8">
    <source>
        <dbReference type="Pfam" id="PF07715"/>
    </source>
</evidence>
<keyword evidence="3" id="KW-0812">Transmembrane</keyword>
<dbReference type="Gene3D" id="2.170.130.10">
    <property type="entry name" value="TonB-dependent receptor, plug domain"/>
    <property type="match status" value="1"/>
</dbReference>
<feature type="domain" description="TonB-dependent receptor-like beta-barrel" evidence="7">
    <location>
        <begin position="418"/>
        <end position="714"/>
    </location>
</feature>
<dbReference type="InterPro" id="IPR036942">
    <property type="entry name" value="Beta-barrel_TonB_sf"/>
</dbReference>
<gene>
    <name evidence="9" type="ORF">LCGC14_0119310</name>
</gene>
<feature type="domain" description="TonB-dependent receptor plug" evidence="8">
    <location>
        <begin position="56"/>
        <end position="164"/>
    </location>
</feature>
<dbReference type="PROSITE" id="PS52016">
    <property type="entry name" value="TONB_DEPENDENT_REC_3"/>
    <property type="match status" value="1"/>
</dbReference>
<dbReference type="Pfam" id="PF00593">
    <property type="entry name" value="TonB_dep_Rec_b-barrel"/>
    <property type="match status" value="1"/>
</dbReference>
<dbReference type="SUPFAM" id="SSF56935">
    <property type="entry name" value="Porins"/>
    <property type="match status" value="1"/>
</dbReference>
<evidence type="ECO:0000256" key="3">
    <source>
        <dbReference type="ARBA" id="ARBA00022692"/>
    </source>
</evidence>
<dbReference type="InterPro" id="IPR037066">
    <property type="entry name" value="Plug_dom_sf"/>
</dbReference>
<evidence type="ECO:0000256" key="6">
    <source>
        <dbReference type="ARBA" id="ARBA00023237"/>
    </source>
</evidence>
<comment type="subcellular location">
    <subcellularLocation>
        <location evidence="1">Cell outer membrane</location>
        <topology evidence="1">Multi-pass membrane protein</topology>
    </subcellularLocation>
</comment>
<proteinExistence type="predicted"/>
<keyword evidence="2" id="KW-0813">Transport</keyword>
<evidence type="ECO:0000256" key="4">
    <source>
        <dbReference type="ARBA" id="ARBA00023077"/>
    </source>
</evidence>
<dbReference type="Pfam" id="PF07715">
    <property type="entry name" value="Plug"/>
    <property type="match status" value="1"/>
</dbReference>
<dbReference type="InterPro" id="IPR000531">
    <property type="entry name" value="Beta-barrel_TonB"/>
</dbReference>
<dbReference type="GO" id="GO:0009279">
    <property type="term" value="C:cell outer membrane"/>
    <property type="evidence" value="ECO:0007669"/>
    <property type="project" value="UniProtKB-SubCell"/>
</dbReference>
<evidence type="ECO:0000256" key="2">
    <source>
        <dbReference type="ARBA" id="ARBA00022448"/>
    </source>
</evidence>
<dbReference type="PANTHER" id="PTHR30442">
    <property type="entry name" value="IRON III DICITRATE TRANSPORT PROTEIN FECA"/>
    <property type="match status" value="1"/>
</dbReference>
<evidence type="ECO:0000256" key="5">
    <source>
        <dbReference type="ARBA" id="ARBA00023136"/>
    </source>
</evidence>
<comment type="caution">
    <text evidence="9">The sequence shown here is derived from an EMBL/GenBank/DDBJ whole genome shotgun (WGS) entry which is preliminary data.</text>
</comment>
<dbReference type="EMBL" id="LAZR01000036">
    <property type="protein sequence ID" value="KKO01343.1"/>
    <property type="molecule type" value="Genomic_DNA"/>
</dbReference>
<protein>
    <recommendedName>
        <fullName evidence="10">TonB-dependent receptor plug domain-containing protein</fullName>
    </recommendedName>
</protein>
<evidence type="ECO:0000259" key="7">
    <source>
        <dbReference type="Pfam" id="PF00593"/>
    </source>
</evidence>
<dbReference type="InterPro" id="IPR012910">
    <property type="entry name" value="Plug_dom"/>
</dbReference>
<evidence type="ECO:0000256" key="1">
    <source>
        <dbReference type="ARBA" id="ARBA00004571"/>
    </source>
</evidence>
<accession>A0A0F9VN88</accession>
<keyword evidence="4" id="KW-0798">TonB box</keyword>
<dbReference type="InterPro" id="IPR039426">
    <property type="entry name" value="TonB-dep_rcpt-like"/>
</dbReference>
<name>A0A0F9VN88_9ZZZZ</name>
<reference evidence="9" key="1">
    <citation type="journal article" date="2015" name="Nature">
        <title>Complex archaea that bridge the gap between prokaryotes and eukaryotes.</title>
        <authorList>
            <person name="Spang A."/>
            <person name="Saw J.H."/>
            <person name="Jorgensen S.L."/>
            <person name="Zaremba-Niedzwiedzka K."/>
            <person name="Martijn J."/>
            <person name="Lind A.E."/>
            <person name="van Eijk R."/>
            <person name="Schleper C."/>
            <person name="Guy L."/>
            <person name="Ettema T.J."/>
        </authorList>
    </citation>
    <scope>NUCLEOTIDE SEQUENCE</scope>
</reference>
<dbReference type="Gene3D" id="2.40.170.20">
    <property type="entry name" value="TonB-dependent receptor, beta-barrel domain"/>
    <property type="match status" value="1"/>
</dbReference>
<evidence type="ECO:0000313" key="9">
    <source>
        <dbReference type="EMBL" id="KKO01343.1"/>
    </source>
</evidence>
<keyword evidence="6" id="KW-0998">Cell outer membrane</keyword>
<evidence type="ECO:0008006" key="10">
    <source>
        <dbReference type="Google" id="ProtNLM"/>
    </source>
</evidence>
<dbReference type="GO" id="GO:0033214">
    <property type="term" value="P:siderophore-iron import into cell"/>
    <property type="evidence" value="ECO:0007669"/>
    <property type="project" value="TreeGrafter"/>
</dbReference>
<keyword evidence="5" id="KW-0472">Membrane</keyword>
<organism evidence="9">
    <name type="scientific">marine sediment metagenome</name>
    <dbReference type="NCBI Taxonomy" id="412755"/>
    <lineage>
        <taxon>unclassified sequences</taxon>
        <taxon>metagenomes</taxon>
        <taxon>ecological metagenomes</taxon>
    </lineage>
</organism>